<organism evidence="2">
    <name type="scientific">candidate division WOR-3 bacterium</name>
    <dbReference type="NCBI Taxonomy" id="2052148"/>
    <lineage>
        <taxon>Bacteria</taxon>
        <taxon>Bacteria division WOR-3</taxon>
    </lineage>
</organism>
<feature type="domain" description="N-acetyltransferase" evidence="1">
    <location>
        <begin position="141"/>
        <end position="269"/>
    </location>
</feature>
<proteinExistence type="predicted"/>
<dbReference type="EMBL" id="DRDR01000134">
    <property type="protein sequence ID" value="HDL60432.1"/>
    <property type="molecule type" value="Genomic_DNA"/>
</dbReference>
<dbReference type="SUPFAM" id="SSF55729">
    <property type="entry name" value="Acyl-CoA N-acyltransferases (Nat)"/>
    <property type="match status" value="1"/>
</dbReference>
<name>A0A7V0LUD9_UNCW3</name>
<dbReference type="Pfam" id="PF00583">
    <property type="entry name" value="Acetyltransf_1"/>
    <property type="match status" value="1"/>
</dbReference>
<dbReference type="CDD" id="cd04301">
    <property type="entry name" value="NAT_SF"/>
    <property type="match status" value="1"/>
</dbReference>
<dbReference type="InterPro" id="IPR016181">
    <property type="entry name" value="Acyl_CoA_acyltransferase"/>
</dbReference>
<comment type="caution">
    <text evidence="2">The sequence shown here is derived from an EMBL/GenBank/DDBJ whole genome shotgun (WGS) entry which is preliminary data.</text>
</comment>
<evidence type="ECO:0000313" key="2">
    <source>
        <dbReference type="EMBL" id="HDL60432.1"/>
    </source>
</evidence>
<sequence length="269" mass="31491">MKLQFNIDDLRNFYFLDAEKISYPNLEFLIKKDPAYDEKFIISEGSDFVIGVKRKDRGYIKLMHGCNSKLLKQLEQRLREEKVKEVRVFESAPRYMFPGVDPRYTGIYIFFLNNGYKVFDYTFNMFLELTHVYTYQKIQGVNIIRAKASHHEEVRIFLKKHFPPWEEEVLTSFMYDPPRLVISLQKGRIVGFSAFDTNNPGVGWFGPMGVNSGLRGKGIGRALLLETLNFMKEVGYKKVIIPWVGPVAFYYKTVGATINRIFLRMKKML</sequence>
<accession>A0A7V0LUD9</accession>
<dbReference type="PROSITE" id="PS51186">
    <property type="entry name" value="GNAT"/>
    <property type="match status" value="1"/>
</dbReference>
<protein>
    <submittedName>
        <fullName evidence="2">N-acetyltransferase</fullName>
    </submittedName>
</protein>
<dbReference type="AlphaFoldDB" id="A0A7V0LUD9"/>
<dbReference type="Proteomes" id="UP000886381">
    <property type="component" value="Unassembled WGS sequence"/>
</dbReference>
<gene>
    <name evidence="2" type="ORF">ENH14_03140</name>
</gene>
<dbReference type="InterPro" id="IPR000182">
    <property type="entry name" value="GNAT_dom"/>
</dbReference>
<evidence type="ECO:0000259" key="1">
    <source>
        <dbReference type="PROSITE" id="PS51186"/>
    </source>
</evidence>
<reference evidence="2" key="1">
    <citation type="journal article" date="2020" name="mSystems">
        <title>Genome- and Community-Level Interaction Insights into Carbon Utilization and Element Cycling Functions of Hydrothermarchaeota in Hydrothermal Sediment.</title>
        <authorList>
            <person name="Zhou Z."/>
            <person name="Liu Y."/>
            <person name="Xu W."/>
            <person name="Pan J."/>
            <person name="Luo Z.H."/>
            <person name="Li M."/>
        </authorList>
    </citation>
    <scope>NUCLEOTIDE SEQUENCE [LARGE SCALE GENOMIC DNA]</scope>
    <source>
        <strain evidence="2">HyVt-28</strain>
    </source>
</reference>
<dbReference type="Gene3D" id="3.40.630.30">
    <property type="match status" value="1"/>
</dbReference>
<dbReference type="GO" id="GO:0016747">
    <property type="term" value="F:acyltransferase activity, transferring groups other than amino-acyl groups"/>
    <property type="evidence" value="ECO:0007669"/>
    <property type="project" value="InterPro"/>
</dbReference>